<accession>A0ABW9WAA3</accession>
<keyword evidence="2" id="KW-1185">Reference proteome</keyword>
<dbReference type="EMBL" id="WWCS01000001">
    <property type="protein sequence ID" value="MYN37987.1"/>
    <property type="molecule type" value="Genomic_DNA"/>
</dbReference>
<name>A0ABW9WAA3_9BURK</name>
<protein>
    <recommendedName>
        <fullName evidence="3">DUF1488 family protein</fullName>
    </recommendedName>
</protein>
<dbReference type="RefSeq" id="WP_161043177.1">
    <property type="nucleotide sequence ID" value="NZ_WWCS01000001.1"/>
</dbReference>
<sequence length="71" mass="7925">MRIASSDSVWHFSIFIRLDALRMSAVSLSVMNGNGRLRAASFRNLDSDSLRTCVDTIEHASSADQESFRFA</sequence>
<reference evidence="1 2" key="1">
    <citation type="submission" date="2019-12" db="EMBL/GenBank/DDBJ databases">
        <title>Novel species isolated from a subtropical stream in China.</title>
        <authorList>
            <person name="Lu H."/>
        </authorList>
    </citation>
    <scope>NUCLEOTIDE SEQUENCE [LARGE SCALE GENOMIC DNA]</scope>
    <source>
        <strain evidence="1 2">FT109W</strain>
    </source>
</reference>
<comment type="caution">
    <text evidence="1">The sequence shown here is derived from an EMBL/GenBank/DDBJ whole genome shotgun (WGS) entry which is preliminary data.</text>
</comment>
<organism evidence="1 2">
    <name type="scientific">Duganella margarita</name>
    <dbReference type="NCBI Taxonomy" id="2692170"/>
    <lineage>
        <taxon>Bacteria</taxon>
        <taxon>Pseudomonadati</taxon>
        <taxon>Pseudomonadota</taxon>
        <taxon>Betaproteobacteria</taxon>
        <taxon>Burkholderiales</taxon>
        <taxon>Oxalobacteraceae</taxon>
        <taxon>Telluria group</taxon>
        <taxon>Duganella</taxon>
    </lineage>
</organism>
<dbReference type="Proteomes" id="UP000466332">
    <property type="component" value="Unassembled WGS sequence"/>
</dbReference>
<proteinExistence type="predicted"/>
<evidence type="ECO:0000313" key="2">
    <source>
        <dbReference type="Proteomes" id="UP000466332"/>
    </source>
</evidence>
<evidence type="ECO:0008006" key="3">
    <source>
        <dbReference type="Google" id="ProtNLM"/>
    </source>
</evidence>
<gene>
    <name evidence="1" type="ORF">GTP55_01220</name>
</gene>
<evidence type="ECO:0000313" key="1">
    <source>
        <dbReference type="EMBL" id="MYN37987.1"/>
    </source>
</evidence>